<sequence>MRDLAKNVLLLLLLACVLFVFWGYVRATPSAQTHAQSPSATVTQADIHPAEESRHLIRVNQWDVSQYANQQEYDDWHLSTCSSAALTVVINYYTGQAYRLTDILHAQLAVKAISAQLGLLDEDGITRTAARFGLGTATSHVRTLDELIALAQQGEPSIVSFPPPAFDGGHIIVLAGGDTQNVRLVDSSRLNIQIMDRATFLKDWRGFSAILQKSA</sequence>
<gene>
    <name evidence="2" type="ORF">KSB_51900</name>
</gene>
<evidence type="ECO:0000313" key="2">
    <source>
        <dbReference type="EMBL" id="GHO56715.1"/>
    </source>
</evidence>
<name>A0ABQ3UVL9_9CHLR</name>
<protein>
    <recommendedName>
        <fullName evidence="1">Peptidase C39 domain-containing protein</fullName>
    </recommendedName>
</protein>
<dbReference type="Gene3D" id="3.90.70.10">
    <property type="entry name" value="Cysteine proteinases"/>
    <property type="match status" value="1"/>
</dbReference>
<dbReference type="Proteomes" id="UP000654345">
    <property type="component" value="Unassembled WGS sequence"/>
</dbReference>
<evidence type="ECO:0000313" key="3">
    <source>
        <dbReference type="Proteomes" id="UP000654345"/>
    </source>
</evidence>
<keyword evidence="3" id="KW-1185">Reference proteome</keyword>
<dbReference type="RefSeq" id="WP_201373177.1">
    <property type="nucleotide sequence ID" value="NZ_BNJG01000002.1"/>
</dbReference>
<comment type="caution">
    <text evidence="2">The sequence shown here is derived from an EMBL/GenBank/DDBJ whole genome shotgun (WGS) entry which is preliminary data.</text>
</comment>
<organism evidence="2 3">
    <name type="scientific">Ktedonobacter robiniae</name>
    <dbReference type="NCBI Taxonomy" id="2778365"/>
    <lineage>
        <taxon>Bacteria</taxon>
        <taxon>Bacillati</taxon>
        <taxon>Chloroflexota</taxon>
        <taxon>Ktedonobacteria</taxon>
        <taxon>Ktedonobacterales</taxon>
        <taxon>Ktedonobacteraceae</taxon>
        <taxon>Ktedonobacter</taxon>
    </lineage>
</organism>
<dbReference type="PROSITE" id="PS50990">
    <property type="entry name" value="PEPTIDASE_C39"/>
    <property type="match status" value="1"/>
</dbReference>
<dbReference type="Pfam" id="PF13529">
    <property type="entry name" value="Peptidase_C39_2"/>
    <property type="match status" value="1"/>
</dbReference>
<reference evidence="2 3" key="1">
    <citation type="journal article" date="2021" name="Int. J. Syst. Evol. Microbiol.">
        <title>Reticulibacter mediterranei gen. nov., sp. nov., within the new family Reticulibacteraceae fam. nov., and Ktedonospora formicarum gen. nov., sp. nov., Ktedonobacter robiniae sp. nov., Dictyobacter formicarum sp. nov. and Dictyobacter arantiisoli sp. nov., belonging to the class Ktedonobacteria.</title>
        <authorList>
            <person name="Yabe S."/>
            <person name="Zheng Y."/>
            <person name="Wang C.M."/>
            <person name="Sakai Y."/>
            <person name="Abe K."/>
            <person name="Yokota A."/>
            <person name="Donadio S."/>
            <person name="Cavaletti L."/>
            <person name="Monciardini P."/>
        </authorList>
    </citation>
    <scope>NUCLEOTIDE SEQUENCE [LARGE SCALE GENOMIC DNA]</scope>
    <source>
        <strain evidence="2 3">SOSP1-30</strain>
    </source>
</reference>
<feature type="domain" description="Peptidase C39" evidence="1">
    <location>
        <begin position="70"/>
        <end position="211"/>
    </location>
</feature>
<evidence type="ECO:0000259" key="1">
    <source>
        <dbReference type="PROSITE" id="PS50990"/>
    </source>
</evidence>
<accession>A0ABQ3UVL9</accession>
<dbReference type="EMBL" id="BNJG01000002">
    <property type="protein sequence ID" value="GHO56715.1"/>
    <property type="molecule type" value="Genomic_DNA"/>
</dbReference>
<dbReference type="InterPro" id="IPR005074">
    <property type="entry name" value="Peptidase_C39"/>
</dbReference>
<proteinExistence type="predicted"/>
<dbReference type="InterPro" id="IPR039564">
    <property type="entry name" value="Peptidase_C39-like"/>
</dbReference>